<feature type="domain" description="Fido" evidence="2">
    <location>
        <begin position="102"/>
        <end position="259"/>
    </location>
</feature>
<evidence type="ECO:0000313" key="4">
    <source>
        <dbReference type="Proteomes" id="UP000237865"/>
    </source>
</evidence>
<protein>
    <recommendedName>
        <fullName evidence="2">Fido domain-containing protein</fullName>
    </recommendedName>
</protein>
<dbReference type="PANTHER" id="PTHR13504:SF38">
    <property type="entry name" value="FIDO DOMAIN-CONTAINING PROTEIN"/>
    <property type="match status" value="1"/>
</dbReference>
<name>A0A2S5RA01_9MOLU</name>
<sequence length="292" mass="34937">MKQISHQLVRFFEKEIGYNTNKIENENLTLKAYKNYYYSSPIPDVLDRTILETLNIDELYRFFNKIEIQNYKTIITQDFVNFDFDQIQVTKDFSIQINKKLLNNLTIYPFNQYFTKAFAQYLDKQDQTFKTHNVLGELRKSDLWKEIDGELIKFYGYQNLEHQVDEIFQNLNKDLQDAKRDEEKYQAINLFHLNFELLHPFAEGNGRTGRILVDILCLQNNLFPLNFSGANNDEGYFSNIKNILFVKQQKQDFALFKTEPLAWKDYRKKVYQETLSLLKNKYNITSVMQMFS</sequence>
<dbReference type="InterPro" id="IPR003812">
    <property type="entry name" value="Fido"/>
</dbReference>
<reference evidence="3 4" key="1">
    <citation type="submission" date="2017-11" db="EMBL/GenBank/DDBJ databases">
        <title>Genome sequence of Entomoplasma lucivorax PIPN-2 (ATCC 49196).</title>
        <authorList>
            <person name="Lo W.-S."/>
            <person name="Gasparich G.E."/>
            <person name="Kuo C.-H."/>
        </authorList>
    </citation>
    <scope>NUCLEOTIDE SEQUENCE [LARGE SCALE GENOMIC DNA]</scope>
    <source>
        <strain evidence="3 4">PIPN-2</strain>
    </source>
</reference>
<comment type="caution">
    <text evidence="3">The sequence shown here is derived from an EMBL/GenBank/DDBJ whole genome shotgun (WGS) entry which is preliminary data.</text>
</comment>
<proteinExistence type="predicted"/>
<accession>A0A2S5RA01</accession>
<dbReference type="InterPro" id="IPR040198">
    <property type="entry name" value="Fido_containing"/>
</dbReference>
<dbReference type="Gene3D" id="1.10.3290.10">
    <property type="entry name" value="Fido-like domain"/>
    <property type="match status" value="1"/>
</dbReference>
<dbReference type="EMBL" id="PHNE01000006">
    <property type="protein sequence ID" value="PPE04156.1"/>
    <property type="molecule type" value="Genomic_DNA"/>
</dbReference>
<dbReference type="RefSeq" id="WP_028126884.1">
    <property type="nucleotide sequence ID" value="NZ_PHNE01000006.1"/>
</dbReference>
<dbReference type="InterPro" id="IPR036597">
    <property type="entry name" value="Fido-like_dom_sf"/>
</dbReference>
<gene>
    <name evidence="3" type="ORF">ELUCI_v1c09360</name>
</gene>
<organism evidence="3 4">
    <name type="scientific">Williamsoniiplasma lucivorax</name>
    <dbReference type="NCBI Taxonomy" id="209274"/>
    <lineage>
        <taxon>Bacteria</taxon>
        <taxon>Bacillati</taxon>
        <taxon>Mycoplasmatota</taxon>
        <taxon>Mollicutes</taxon>
        <taxon>Entomoplasmatales</taxon>
        <taxon>Williamsoniiplasma</taxon>
    </lineage>
</organism>
<evidence type="ECO:0000259" key="2">
    <source>
        <dbReference type="PROSITE" id="PS51459"/>
    </source>
</evidence>
<dbReference type="AlphaFoldDB" id="A0A2S5RA01"/>
<dbReference type="STRING" id="1399797.GCA_000518285_01607"/>
<dbReference type="PROSITE" id="PS51459">
    <property type="entry name" value="FIDO"/>
    <property type="match status" value="1"/>
</dbReference>
<keyword evidence="4" id="KW-1185">Reference proteome</keyword>
<dbReference type="PANTHER" id="PTHR13504">
    <property type="entry name" value="FIDO DOMAIN-CONTAINING PROTEIN DDB_G0283145"/>
    <property type="match status" value="1"/>
</dbReference>
<dbReference type="Pfam" id="PF02661">
    <property type="entry name" value="Fic"/>
    <property type="match status" value="1"/>
</dbReference>
<evidence type="ECO:0000256" key="1">
    <source>
        <dbReference type="PIRSR" id="PIRSR640198-1"/>
    </source>
</evidence>
<evidence type="ECO:0000313" key="3">
    <source>
        <dbReference type="EMBL" id="PPE04156.1"/>
    </source>
</evidence>
<dbReference type="SUPFAM" id="SSF140931">
    <property type="entry name" value="Fic-like"/>
    <property type="match status" value="1"/>
</dbReference>
<feature type="active site" evidence="1">
    <location>
        <position position="199"/>
    </location>
</feature>
<dbReference type="Proteomes" id="UP000237865">
    <property type="component" value="Unassembled WGS sequence"/>
</dbReference>